<gene>
    <name evidence="6" type="ORF">ACFSBX_10455</name>
</gene>
<evidence type="ECO:0000256" key="2">
    <source>
        <dbReference type="ARBA" id="ARBA00022723"/>
    </source>
</evidence>
<evidence type="ECO:0000259" key="5">
    <source>
        <dbReference type="Pfam" id="PF24827"/>
    </source>
</evidence>
<dbReference type="RefSeq" id="WP_256420949.1">
    <property type="nucleotide sequence ID" value="NZ_JANHDI010000005.1"/>
</dbReference>
<keyword evidence="3" id="KW-0378">Hydrolase</keyword>
<comment type="cofactor">
    <cofactor evidence="1">
        <name>Zn(2+)</name>
        <dbReference type="ChEBI" id="CHEBI:29105"/>
    </cofactor>
</comment>
<feature type="domain" description="Succinylglutamate desuccinylase/Aspartoacylase catalytic" evidence="5">
    <location>
        <begin position="35"/>
        <end position="222"/>
    </location>
</feature>
<dbReference type="Pfam" id="PF24827">
    <property type="entry name" value="AstE_AspA_cat"/>
    <property type="match status" value="1"/>
</dbReference>
<evidence type="ECO:0000256" key="1">
    <source>
        <dbReference type="ARBA" id="ARBA00001947"/>
    </source>
</evidence>
<dbReference type="InterPro" id="IPR053138">
    <property type="entry name" value="N-alpha-Ac-DABA_deacetylase"/>
</dbReference>
<dbReference type="Proteomes" id="UP001597085">
    <property type="component" value="Unassembled WGS sequence"/>
</dbReference>
<keyword evidence="4" id="KW-0862">Zinc</keyword>
<evidence type="ECO:0000313" key="6">
    <source>
        <dbReference type="EMBL" id="MFD1599375.1"/>
    </source>
</evidence>
<dbReference type="AlphaFoldDB" id="A0ABD6CMY3"/>
<organism evidence="6 7">
    <name type="scientific">Halobellus rarus</name>
    <dbReference type="NCBI Taxonomy" id="1126237"/>
    <lineage>
        <taxon>Archaea</taxon>
        <taxon>Methanobacteriati</taxon>
        <taxon>Methanobacteriota</taxon>
        <taxon>Stenosarchaea group</taxon>
        <taxon>Halobacteria</taxon>
        <taxon>Halobacteriales</taxon>
        <taxon>Haloferacaceae</taxon>
        <taxon>Halobellus</taxon>
    </lineage>
</organism>
<keyword evidence="7" id="KW-1185">Reference proteome</keyword>
<dbReference type="InterPro" id="IPR055438">
    <property type="entry name" value="AstE_AspA_cat"/>
</dbReference>
<reference evidence="6 7" key="1">
    <citation type="journal article" date="2019" name="Int. J. Syst. Evol. Microbiol.">
        <title>The Global Catalogue of Microorganisms (GCM) 10K type strain sequencing project: providing services to taxonomists for standard genome sequencing and annotation.</title>
        <authorList>
            <consortium name="The Broad Institute Genomics Platform"/>
            <consortium name="The Broad Institute Genome Sequencing Center for Infectious Disease"/>
            <person name="Wu L."/>
            <person name="Ma J."/>
        </authorList>
    </citation>
    <scope>NUCLEOTIDE SEQUENCE [LARGE SCALE GENOMIC DNA]</scope>
    <source>
        <strain evidence="6 7">CGMCC 1.12121</strain>
    </source>
</reference>
<keyword evidence="2" id="KW-0479">Metal-binding</keyword>
<dbReference type="EMBL" id="JBHUDK010000009">
    <property type="protein sequence ID" value="MFD1599375.1"/>
    <property type="molecule type" value="Genomic_DNA"/>
</dbReference>
<comment type="caution">
    <text evidence="6">The sequence shown here is derived from an EMBL/GenBank/DDBJ whole genome shotgun (WGS) entry which is preliminary data.</text>
</comment>
<sequence>MDYDSVRHAVSDRQLGHFPSGRDVSVTVHRYEGGDGPTVFVQAAQHGIELNGPAALRRLHGRLVDAEIAGTVVVVPVTNPLAFDHRSYLTPEAYDAFHSNFNRIWPGDSAGSFQERLVANLWPLVEESDAAVDLHTGMPEMLEHVRFGLGDDDARALAEAFGTEFLLGDDDAVDDDAFAGKFRLAAAQAGVPAVTAELSNSRTVTRSAVQSGVEGVWNVLRELDVVDERVTPTPGQHLLRDDAPRVVAETSGLFELRSDLGVGDEVAEGEAIGAVFDPASFDRLETVTASAAGVLYSASPGGVVVTGERIVSIATVP</sequence>
<evidence type="ECO:0000256" key="4">
    <source>
        <dbReference type="ARBA" id="ARBA00022833"/>
    </source>
</evidence>
<protein>
    <submittedName>
        <fullName evidence="6">Succinylglutamate desuccinylase/aspartoacylase family protein</fullName>
    </submittedName>
</protein>
<dbReference type="PANTHER" id="PTHR37326">
    <property type="entry name" value="BLL3975 PROTEIN"/>
    <property type="match status" value="1"/>
</dbReference>
<evidence type="ECO:0000313" key="7">
    <source>
        <dbReference type="Proteomes" id="UP001597085"/>
    </source>
</evidence>
<name>A0ABD6CMY3_9EURY</name>
<dbReference type="InterPro" id="IPR043795">
    <property type="entry name" value="N-alpha-Ac-DABA-like"/>
</dbReference>
<evidence type="ECO:0000256" key="3">
    <source>
        <dbReference type="ARBA" id="ARBA00022801"/>
    </source>
</evidence>
<accession>A0ABD6CMY3</accession>
<dbReference type="PIRSF" id="PIRSF039012">
    <property type="entry name" value="ASP"/>
    <property type="match status" value="1"/>
</dbReference>
<dbReference type="PANTHER" id="PTHR37326:SF1">
    <property type="entry name" value="BLL3975 PROTEIN"/>
    <property type="match status" value="1"/>
</dbReference>
<dbReference type="SUPFAM" id="SSF53187">
    <property type="entry name" value="Zn-dependent exopeptidases"/>
    <property type="match status" value="1"/>
</dbReference>
<proteinExistence type="predicted"/>
<dbReference type="GO" id="GO:0046872">
    <property type="term" value="F:metal ion binding"/>
    <property type="evidence" value="ECO:0007669"/>
    <property type="project" value="UniProtKB-KW"/>
</dbReference>
<dbReference type="GO" id="GO:0016787">
    <property type="term" value="F:hydrolase activity"/>
    <property type="evidence" value="ECO:0007669"/>
    <property type="project" value="UniProtKB-KW"/>
</dbReference>
<dbReference type="Gene3D" id="3.40.630.10">
    <property type="entry name" value="Zn peptidases"/>
    <property type="match status" value="1"/>
</dbReference>